<accession>A0A7K1KS85</accession>
<proteinExistence type="predicted"/>
<organism evidence="4 5">
    <name type="scientific">Actinomadura litoris</name>
    <dbReference type="NCBI Taxonomy" id="2678616"/>
    <lineage>
        <taxon>Bacteria</taxon>
        <taxon>Bacillati</taxon>
        <taxon>Actinomycetota</taxon>
        <taxon>Actinomycetes</taxon>
        <taxon>Streptosporangiales</taxon>
        <taxon>Thermomonosporaceae</taxon>
        <taxon>Actinomadura</taxon>
    </lineage>
</organism>
<dbReference type="SUPFAM" id="SSF46689">
    <property type="entry name" value="Homeodomain-like"/>
    <property type="match status" value="1"/>
</dbReference>
<dbReference type="InterPro" id="IPR050109">
    <property type="entry name" value="HTH-type_TetR-like_transc_reg"/>
</dbReference>
<dbReference type="InterPro" id="IPR001647">
    <property type="entry name" value="HTH_TetR"/>
</dbReference>
<name>A0A7K1KS85_9ACTN</name>
<evidence type="ECO:0000313" key="4">
    <source>
        <dbReference type="EMBL" id="MUN35041.1"/>
    </source>
</evidence>
<comment type="caution">
    <text evidence="4">The sequence shown here is derived from an EMBL/GenBank/DDBJ whole genome shotgun (WGS) entry which is preliminary data.</text>
</comment>
<keyword evidence="5" id="KW-1185">Reference proteome</keyword>
<reference evidence="4 5" key="1">
    <citation type="submission" date="2019-11" db="EMBL/GenBank/DDBJ databases">
        <authorList>
            <person name="Cao P."/>
        </authorList>
    </citation>
    <scope>NUCLEOTIDE SEQUENCE [LARGE SCALE GENOMIC DNA]</scope>
    <source>
        <strain evidence="4 5">NEAU-AAG5</strain>
    </source>
</reference>
<dbReference type="PANTHER" id="PTHR30055">
    <property type="entry name" value="HTH-TYPE TRANSCRIPTIONAL REGULATOR RUTR"/>
    <property type="match status" value="1"/>
</dbReference>
<dbReference type="Proteomes" id="UP000432015">
    <property type="component" value="Unassembled WGS sequence"/>
</dbReference>
<dbReference type="InterPro" id="IPR041583">
    <property type="entry name" value="TetR_C_31"/>
</dbReference>
<gene>
    <name evidence="4" type="ORF">GNZ18_00260</name>
</gene>
<evidence type="ECO:0000256" key="2">
    <source>
        <dbReference type="PROSITE-ProRule" id="PRU00335"/>
    </source>
</evidence>
<dbReference type="PRINTS" id="PR00455">
    <property type="entry name" value="HTHTETR"/>
</dbReference>
<evidence type="ECO:0000259" key="3">
    <source>
        <dbReference type="PROSITE" id="PS50977"/>
    </source>
</evidence>
<dbReference type="GO" id="GO:0000976">
    <property type="term" value="F:transcription cis-regulatory region binding"/>
    <property type="evidence" value="ECO:0007669"/>
    <property type="project" value="TreeGrafter"/>
</dbReference>
<evidence type="ECO:0000256" key="1">
    <source>
        <dbReference type="ARBA" id="ARBA00023125"/>
    </source>
</evidence>
<protein>
    <submittedName>
        <fullName evidence="4">TetR family transcriptional regulator</fullName>
    </submittedName>
</protein>
<feature type="DNA-binding region" description="H-T-H motif" evidence="2">
    <location>
        <begin position="29"/>
        <end position="48"/>
    </location>
</feature>
<dbReference type="Gene3D" id="1.10.357.10">
    <property type="entry name" value="Tetracycline Repressor, domain 2"/>
    <property type="match status" value="1"/>
</dbReference>
<dbReference type="PROSITE" id="PS50977">
    <property type="entry name" value="HTH_TETR_2"/>
    <property type="match status" value="1"/>
</dbReference>
<feature type="domain" description="HTH tetR-type" evidence="3">
    <location>
        <begin position="6"/>
        <end position="66"/>
    </location>
</feature>
<dbReference type="InterPro" id="IPR009057">
    <property type="entry name" value="Homeodomain-like_sf"/>
</dbReference>
<evidence type="ECO:0000313" key="5">
    <source>
        <dbReference type="Proteomes" id="UP000432015"/>
    </source>
</evidence>
<dbReference type="Pfam" id="PF00440">
    <property type="entry name" value="TetR_N"/>
    <property type="match status" value="1"/>
</dbReference>
<dbReference type="AlphaFoldDB" id="A0A7K1KS85"/>
<dbReference type="PANTHER" id="PTHR30055:SF226">
    <property type="entry name" value="HTH-TYPE TRANSCRIPTIONAL REGULATOR PKSA"/>
    <property type="match status" value="1"/>
</dbReference>
<dbReference type="EMBL" id="WOFH01000001">
    <property type="protein sequence ID" value="MUN35041.1"/>
    <property type="molecule type" value="Genomic_DNA"/>
</dbReference>
<keyword evidence="1 2" id="KW-0238">DNA-binding</keyword>
<sequence length="197" mass="22023">MVRTNPERREALLDAAIELLAQRGARGVTYRALDTQAGVPTGTSLHYFRNREELLKQLAYRVLKRYKQREDRNRDAVAAPLDREALTTLFQQSVRQAIADSTLQTASIELALEASRSPDLQPIMVEMTRTGISDDFSDLAARQGADGTNDLTMLYMALHSLVTHMVLIPGALPVTDIDELVAHFIHRLLPEQEPDTS</sequence>
<dbReference type="GO" id="GO:0003700">
    <property type="term" value="F:DNA-binding transcription factor activity"/>
    <property type="evidence" value="ECO:0007669"/>
    <property type="project" value="TreeGrafter"/>
</dbReference>
<dbReference type="RefSeq" id="WP_156214044.1">
    <property type="nucleotide sequence ID" value="NZ_WOFH01000001.1"/>
</dbReference>
<dbReference type="Pfam" id="PF17940">
    <property type="entry name" value="TetR_C_31"/>
    <property type="match status" value="1"/>
</dbReference>